<dbReference type="AlphaFoldDB" id="A0A822C5R7"/>
<dbReference type="PROSITE" id="PS50158">
    <property type="entry name" value="ZF_CCHC"/>
    <property type="match status" value="1"/>
</dbReference>
<evidence type="ECO:0000259" key="3">
    <source>
        <dbReference type="PROSITE" id="PS50158"/>
    </source>
</evidence>
<dbReference type="SUPFAM" id="SSF57756">
    <property type="entry name" value="Retrovirus zinc finger-like domains"/>
    <property type="match status" value="1"/>
</dbReference>
<gene>
    <name evidence="4" type="ORF">QYT958_LOCUS40954</name>
</gene>
<dbReference type="SMART" id="SM00343">
    <property type="entry name" value="ZnF_C2HC"/>
    <property type="match status" value="1"/>
</dbReference>
<dbReference type="Gene3D" id="4.10.60.10">
    <property type="entry name" value="Zinc finger, CCHC-type"/>
    <property type="match status" value="1"/>
</dbReference>
<evidence type="ECO:0000256" key="2">
    <source>
        <dbReference type="SAM" id="MobiDB-lite"/>
    </source>
</evidence>
<dbReference type="EMBL" id="CAJOBR010044625">
    <property type="protein sequence ID" value="CAF5035071.1"/>
    <property type="molecule type" value="Genomic_DNA"/>
</dbReference>
<evidence type="ECO:0000313" key="4">
    <source>
        <dbReference type="EMBL" id="CAF5035071.1"/>
    </source>
</evidence>
<keyword evidence="1" id="KW-0862">Zinc</keyword>
<name>A0A822C5R7_9BILA</name>
<feature type="region of interest" description="Disordered" evidence="2">
    <location>
        <begin position="18"/>
        <end position="48"/>
    </location>
</feature>
<feature type="non-terminal residue" evidence="4">
    <location>
        <position position="64"/>
    </location>
</feature>
<organism evidence="4 5">
    <name type="scientific">Rotaria socialis</name>
    <dbReference type="NCBI Taxonomy" id="392032"/>
    <lineage>
        <taxon>Eukaryota</taxon>
        <taxon>Metazoa</taxon>
        <taxon>Spiralia</taxon>
        <taxon>Gnathifera</taxon>
        <taxon>Rotifera</taxon>
        <taxon>Eurotatoria</taxon>
        <taxon>Bdelloidea</taxon>
        <taxon>Philodinida</taxon>
        <taxon>Philodinidae</taxon>
        <taxon>Rotaria</taxon>
    </lineage>
</organism>
<proteinExistence type="predicted"/>
<evidence type="ECO:0000256" key="1">
    <source>
        <dbReference type="PROSITE-ProRule" id="PRU00047"/>
    </source>
</evidence>
<evidence type="ECO:0000313" key="5">
    <source>
        <dbReference type="Proteomes" id="UP000663848"/>
    </source>
</evidence>
<dbReference type="InterPro" id="IPR001878">
    <property type="entry name" value="Znf_CCHC"/>
</dbReference>
<dbReference type="GO" id="GO:0003676">
    <property type="term" value="F:nucleic acid binding"/>
    <property type="evidence" value="ECO:0007669"/>
    <property type="project" value="InterPro"/>
</dbReference>
<accession>A0A822C5R7</accession>
<keyword evidence="1" id="KW-0863">Zinc-finger</keyword>
<keyword evidence="1" id="KW-0479">Metal-binding</keyword>
<feature type="compositionally biased region" description="Gly residues" evidence="2">
    <location>
        <begin position="26"/>
        <end position="47"/>
    </location>
</feature>
<feature type="domain" description="CCHC-type" evidence="3">
    <location>
        <begin position="8"/>
        <end position="23"/>
    </location>
</feature>
<dbReference type="Proteomes" id="UP000663848">
    <property type="component" value="Unassembled WGS sequence"/>
</dbReference>
<protein>
    <recommendedName>
        <fullName evidence="3">CCHC-type domain-containing protein</fullName>
    </recommendedName>
</protein>
<dbReference type="InterPro" id="IPR036875">
    <property type="entry name" value="Znf_CCHC_sf"/>
</dbReference>
<dbReference type="Pfam" id="PF00098">
    <property type="entry name" value="zf-CCHC"/>
    <property type="match status" value="1"/>
</dbReference>
<reference evidence="4" key="1">
    <citation type="submission" date="2021-02" db="EMBL/GenBank/DDBJ databases">
        <authorList>
            <person name="Nowell W R."/>
        </authorList>
    </citation>
    <scope>NUCLEOTIDE SEQUENCE</scope>
</reference>
<comment type="caution">
    <text evidence="4">The sequence shown here is derived from an EMBL/GenBank/DDBJ whole genome shotgun (WGS) entry which is preliminary data.</text>
</comment>
<dbReference type="GO" id="GO:0008270">
    <property type="term" value="F:zinc ion binding"/>
    <property type="evidence" value="ECO:0007669"/>
    <property type="project" value="UniProtKB-KW"/>
</dbReference>
<sequence>MSSRASVCYKCNQPGHFARECPDGDNSGGGGGGGGGGGSRGGFGRGRGLTQQKLSVFQSLNLYL</sequence>